<evidence type="ECO:0000313" key="10">
    <source>
        <dbReference type="Proteomes" id="UP000285961"/>
    </source>
</evidence>
<feature type="transmembrane region" description="Helical" evidence="8">
    <location>
        <begin position="102"/>
        <end position="120"/>
    </location>
</feature>
<evidence type="ECO:0000256" key="1">
    <source>
        <dbReference type="ARBA" id="ARBA00004651"/>
    </source>
</evidence>
<feature type="transmembrane region" description="Helical" evidence="8">
    <location>
        <begin position="76"/>
        <end position="96"/>
    </location>
</feature>
<dbReference type="PANTHER" id="PTHR30269">
    <property type="entry name" value="TRANSMEMBRANE PROTEIN YFCA"/>
    <property type="match status" value="1"/>
</dbReference>
<evidence type="ECO:0000256" key="8">
    <source>
        <dbReference type="RuleBase" id="RU363041"/>
    </source>
</evidence>
<evidence type="ECO:0000313" key="9">
    <source>
        <dbReference type="EMBL" id="RJP74141.1"/>
    </source>
</evidence>
<feature type="transmembrane region" description="Helical" evidence="8">
    <location>
        <begin position="178"/>
        <end position="198"/>
    </location>
</feature>
<dbReference type="GO" id="GO:0005886">
    <property type="term" value="C:plasma membrane"/>
    <property type="evidence" value="ECO:0007669"/>
    <property type="project" value="UniProtKB-SubCell"/>
</dbReference>
<feature type="transmembrane region" description="Helical" evidence="8">
    <location>
        <begin position="236"/>
        <end position="253"/>
    </location>
</feature>
<comment type="subcellular location">
    <subcellularLocation>
        <location evidence="1 8">Cell membrane</location>
        <topology evidence="1 8">Multi-pass membrane protein</topology>
    </subcellularLocation>
</comment>
<reference evidence="9 10" key="1">
    <citation type="journal article" date="2017" name="ISME J.">
        <title>Energy and carbon metabolisms in a deep terrestrial subsurface fluid microbial community.</title>
        <authorList>
            <person name="Momper L."/>
            <person name="Jungbluth S.P."/>
            <person name="Lee M.D."/>
            <person name="Amend J.P."/>
        </authorList>
    </citation>
    <scope>NUCLEOTIDE SEQUENCE [LARGE SCALE GENOMIC DNA]</scope>
    <source>
        <strain evidence="9">SURF_17</strain>
    </source>
</reference>
<evidence type="ECO:0000256" key="3">
    <source>
        <dbReference type="ARBA" id="ARBA00022448"/>
    </source>
</evidence>
<keyword evidence="5 8" id="KW-0812">Transmembrane</keyword>
<dbReference type="EMBL" id="QZKI01000019">
    <property type="protein sequence ID" value="RJP74141.1"/>
    <property type="molecule type" value="Genomic_DNA"/>
</dbReference>
<sequence length="255" mass="28563">MEFISSSWDIILICSIIAFVSAIVTGFSGFGFALISVPLLSLFVDIKFGVPLVLLVAFFSVVVLSVNKLRFFRERIIYFIFIGMVIGIFVGTYFLANFKTDLLKKLLGLVIILFSLHIFLRARYERVQHRRKMTSGKVGMVIATLVGILSGVAGGMFGTSGPPLVVYVDYFAENKSAFRAQLLVLFVLHDLFRMYLYIRYSLINMEVVRFAVCLLPAVCLGLFIGSRMHFQVNEKIFGRAVATMLLVSGLLLLKP</sequence>
<proteinExistence type="inferred from homology"/>
<evidence type="ECO:0000256" key="7">
    <source>
        <dbReference type="ARBA" id="ARBA00023136"/>
    </source>
</evidence>
<evidence type="ECO:0000256" key="6">
    <source>
        <dbReference type="ARBA" id="ARBA00022989"/>
    </source>
</evidence>
<organism evidence="9 10">
    <name type="scientific">Candidatus Abyssobacteria bacterium SURF_17</name>
    <dbReference type="NCBI Taxonomy" id="2093361"/>
    <lineage>
        <taxon>Bacteria</taxon>
        <taxon>Pseudomonadati</taxon>
        <taxon>Candidatus Hydrogenedentota</taxon>
        <taxon>Candidatus Abyssobacteria</taxon>
    </lineage>
</organism>
<feature type="transmembrane region" description="Helical" evidence="8">
    <location>
        <begin position="12"/>
        <end position="40"/>
    </location>
</feature>
<dbReference type="AlphaFoldDB" id="A0A419F6V8"/>
<name>A0A419F6V8_9BACT</name>
<comment type="caution">
    <text evidence="9">The sequence shown here is derived from an EMBL/GenBank/DDBJ whole genome shotgun (WGS) entry which is preliminary data.</text>
</comment>
<dbReference type="InterPro" id="IPR052017">
    <property type="entry name" value="TSUP"/>
</dbReference>
<keyword evidence="7 8" id="KW-0472">Membrane</keyword>
<keyword evidence="6 8" id="KW-1133">Transmembrane helix</keyword>
<evidence type="ECO:0000256" key="5">
    <source>
        <dbReference type="ARBA" id="ARBA00022692"/>
    </source>
</evidence>
<dbReference type="PANTHER" id="PTHR30269:SF37">
    <property type="entry name" value="MEMBRANE TRANSPORTER PROTEIN"/>
    <property type="match status" value="1"/>
</dbReference>
<evidence type="ECO:0000256" key="4">
    <source>
        <dbReference type="ARBA" id="ARBA00022475"/>
    </source>
</evidence>
<keyword evidence="3" id="KW-0813">Transport</keyword>
<feature type="transmembrane region" description="Helical" evidence="8">
    <location>
        <begin position="210"/>
        <end position="230"/>
    </location>
</feature>
<accession>A0A419F6V8</accession>
<gene>
    <name evidence="9" type="ORF">C4532_03110</name>
</gene>
<feature type="transmembrane region" description="Helical" evidence="8">
    <location>
        <begin position="46"/>
        <end position="64"/>
    </location>
</feature>
<comment type="similarity">
    <text evidence="2 8">Belongs to the 4-toluene sulfonate uptake permease (TSUP) (TC 2.A.102) family.</text>
</comment>
<dbReference type="InterPro" id="IPR002781">
    <property type="entry name" value="TM_pro_TauE-like"/>
</dbReference>
<feature type="transmembrane region" description="Helical" evidence="8">
    <location>
        <begin position="140"/>
        <end position="158"/>
    </location>
</feature>
<keyword evidence="4 8" id="KW-1003">Cell membrane</keyword>
<evidence type="ECO:0000256" key="2">
    <source>
        <dbReference type="ARBA" id="ARBA00009142"/>
    </source>
</evidence>
<dbReference type="Proteomes" id="UP000285961">
    <property type="component" value="Unassembled WGS sequence"/>
</dbReference>
<protein>
    <recommendedName>
        <fullName evidence="8">Probable membrane transporter protein</fullName>
    </recommendedName>
</protein>
<dbReference type="Pfam" id="PF01925">
    <property type="entry name" value="TauE"/>
    <property type="match status" value="1"/>
</dbReference>